<organism evidence="2 3">
    <name type="scientific">Cotesia glomerata</name>
    <name type="common">Lepidopteran parasitic wasp</name>
    <name type="synonym">Apanteles glomeratus</name>
    <dbReference type="NCBI Taxonomy" id="32391"/>
    <lineage>
        <taxon>Eukaryota</taxon>
        <taxon>Metazoa</taxon>
        <taxon>Ecdysozoa</taxon>
        <taxon>Arthropoda</taxon>
        <taxon>Hexapoda</taxon>
        <taxon>Insecta</taxon>
        <taxon>Pterygota</taxon>
        <taxon>Neoptera</taxon>
        <taxon>Endopterygota</taxon>
        <taxon>Hymenoptera</taxon>
        <taxon>Apocrita</taxon>
        <taxon>Ichneumonoidea</taxon>
        <taxon>Braconidae</taxon>
        <taxon>Microgastrinae</taxon>
        <taxon>Cotesia</taxon>
    </lineage>
</organism>
<name>A0AAV7I4A8_COTGL</name>
<dbReference type="EMBL" id="JAHXZJ010002237">
    <property type="protein sequence ID" value="KAH0545810.1"/>
    <property type="molecule type" value="Genomic_DNA"/>
</dbReference>
<keyword evidence="3" id="KW-1185">Reference proteome</keyword>
<keyword evidence="1" id="KW-0732">Signal</keyword>
<proteinExistence type="predicted"/>
<accession>A0AAV7I4A8</accession>
<sequence>MRNFSTGRWMVLAIHCSLAALNPVSLRMKAVKYVPGHVPRTVARVRCATLYCGDTRVGMGFCTEPVVPYIIAIPPDSPMEGVAGHLDIKPGPGQPTTSHFASRSTRFHFSNGIQGTSDSFLVSSLVQ</sequence>
<reference evidence="2 3" key="1">
    <citation type="journal article" date="2021" name="J. Hered.">
        <title>A chromosome-level genome assembly of the parasitoid wasp, Cotesia glomerata (Hymenoptera: Braconidae).</title>
        <authorList>
            <person name="Pinto B.J."/>
            <person name="Weis J.J."/>
            <person name="Gamble T."/>
            <person name="Ode P.J."/>
            <person name="Paul R."/>
            <person name="Zaspel J.M."/>
        </authorList>
    </citation>
    <scope>NUCLEOTIDE SEQUENCE [LARGE SCALE GENOMIC DNA]</scope>
    <source>
        <strain evidence="2">CgM1</strain>
    </source>
</reference>
<feature type="signal peptide" evidence="1">
    <location>
        <begin position="1"/>
        <end position="19"/>
    </location>
</feature>
<evidence type="ECO:0008006" key="4">
    <source>
        <dbReference type="Google" id="ProtNLM"/>
    </source>
</evidence>
<feature type="chain" id="PRO_5043372643" description="Secreted protein" evidence="1">
    <location>
        <begin position="20"/>
        <end position="127"/>
    </location>
</feature>
<gene>
    <name evidence="2" type="ORF">KQX54_003139</name>
</gene>
<comment type="caution">
    <text evidence="2">The sequence shown here is derived from an EMBL/GenBank/DDBJ whole genome shotgun (WGS) entry which is preliminary data.</text>
</comment>
<evidence type="ECO:0000313" key="3">
    <source>
        <dbReference type="Proteomes" id="UP000826195"/>
    </source>
</evidence>
<evidence type="ECO:0000313" key="2">
    <source>
        <dbReference type="EMBL" id="KAH0545810.1"/>
    </source>
</evidence>
<evidence type="ECO:0000256" key="1">
    <source>
        <dbReference type="SAM" id="SignalP"/>
    </source>
</evidence>
<protein>
    <recommendedName>
        <fullName evidence="4">Secreted protein</fullName>
    </recommendedName>
</protein>
<dbReference type="AlphaFoldDB" id="A0AAV7I4A8"/>
<dbReference type="Proteomes" id="UP000826195">
    <property type="component" value="Unassembled WGS sequence"/>
</dbReference>